<dbReference type="EMBL" id="RSCE01000001">
    <property type="protein sequence ID" value="RSH88067.1"/>
    <property type="molecule type" value="Genomic_DNA"/>
</dbReference>
<dbReference type="InterPro" id="IPR050797">
    <property type="entry name" value="Carb_Metab_Trans_Reg"/>
</dbReference>
<dbReference type="GO" id="GO:0003677">
    <property type="term" value="F:DNA binding"/>
    <property type="evidence" value="ECO:0007669"/>
    <property type="project" value="InterPro"/>
</dbReference>
<evidence type="ECO:0000313" key="5">
    <source>
        <dbReference type="Proteomes" id="UP000279236"/>
    </source>
</evidence>
<evidence type="ECO:0000259" key="3">
    <source>
        <dbReference type="Pfam" id="PF04082"/>
    </source>
</evidence>
<feature type="region of interest" description="Disordered" evidence="2">
    <location>
        <begin position="1"/>
        <end position="36"/>
    </location>
</feature>
<dbReference type="STRING" id="105984.A0A427YAT6"/>
<dbReference type="OrthoDB" id="1708823at2759"/>
<name>A0A427YAT6_9TREE</name>
<gene>
    <name evidence="4" type="ORF">EHS24_000594</name>
</gene>
<keyword evidence="5" id="KW-1185">Reference proteome</keyword>
<keyword evidence="1" id="KW-0539">Nucleus</keyword>
<protein>
    <recommendedName>
        <fullName evidence="3">Xylanolytic transcriptional activator regulatory domain-containing protein</fullName>
    </recommendedName>
</protein>
<feature type="compositionally biased region" description="Polar residues" evidence="2">
    <location>
        <begin position="26"/>
        <end position="36"/>
    </location>
</feature>
<dbReference type="RefSeq" id="XP_028480275.1">
    <property type="nucleotide sequence ID" value="XM_028616418.1"/>
</dbReference>
<sequence length="614" mass="66368">MNNNLLASPGSMDEELDSTERKKPRSGSSGSQQVLTSESAIACTVATTTDPSKAAKRVARASVGASPPRWYHLTTPTLPSSHALVVAALHSSVSACVSDLSAISDAAHGYTLPPPPPTAVESMDTARSIPTTTSGSGGGLAFDANAPVLTSPSFPLLAGSPNVDMSAIPVSLDQVVSPTVVDQIIQLFFDYVYPLTPCLHRPTFLADLAARRDKTDPIFFSLVLVVLASTLVQVPRVLVNLDKQEVEALARRCVRVARTKVAFIWEDPVPVRAEFVVIFYLEGIVHLLLGNNTAHVIVTSQANQCALAMRLNEESSYEGLNPIESEIRRRIYWLLFQADKSSACMRARTICLRLEDAPGLCLPTEVDDEQITSNGILPQPIGMTPVIAGFNIVTNLFRILNDALLLQRRKAAPSVDSILADLQNVNQLRERVLNSTADVSSPLRIRSAYDSRAASPAQGWEANLKGRFMDFFTGAVETQHINSFLVMQGNILVTQQVVRLVLLQTREALLLQLSALTHMPMQGVGGLAGVQNNEVAEDIACDLLDGLNSLPEECVATNGPSLVQKVRFVAIQLMECSTQTSPQAIRAQTLLMQFLSVLSVIEGMYTFGRDVSAE</sequence>
<evidence type="ECO:0000256" key="2">
    <source>
        <dbReference type="SAM" id="MobiDB-lite"/>
    </source>
</evidence>
<dbReference type="GO" id="GO:0008270">
    <property type="term" value="F:zinc ion binding"/>
    <property type="evidence" value="ECO:0007669"/>
    <property type="project" value="InterPro"/>
</dbReference>
<dbReference type="PANTHER" id="PTHR31668:SF30">
    <property type="entry name" value="ZN(II)2CYS6 TRANSCRIPTION FACTOR (EUROFUNG)"/>
    <property type="match status" value="1"/>
</dbReference>
<dbReference type="Proteomes" id="UP000279236">
    <property type="component" value="Unassembled WGS sequence"/>
</dbReference>
<dbReference type="GO" id="GO:0006351">
    <property type="term" value="P:DNA-templated transcription"/>
    <property type="evidence" value="ECO:0007669"/>
    <property type="project" value="InterPro"/>
</dbReference>
<evidence type="ECO:0000313" key="4">
    <source>
        <dbReference type="EMBL" id="RSH88067.1"/>
    </source>
</evidence>
<accession>A0A427YAT6</accession>
<comment type="caution">
    <text evidence="4">The sequence shown here is derived from an EMBL/GenBank/DDBJ whole genome shotgun (WGS) entry which is preliminary data.</text>
</comment>
<organism evidence="4 5">
    <name type="scientific">Apiotrichum porosum</name>
    <dbReference type="NCBI Taxonomy" id="105984"/>
    <lineage>
        <taxon>Eukaryota</taxon>
        <taxon>Fungi</taxon>
        <taxon>Dikarya</taxon>
        <taxon>Basidiomycota</taxon>
        <taxon>Agaricomycotina</taxon>
        <taxon>Tremellomycetes</taxon>
        <taxon>Trichosporonales</taxon>
        <taxon>Trichosporonaceae</taxon>
        <taxon>Apiotrichum</taxon>
    </lineage>
</organism>
<proteinExistence type="predicted"/>
<dbReference type="GeneID" id="39585137"/>
<dbReference type="PANTHER" id="PTHR31668">
    <property type="entry name" value="GLUCOSE TRANSPORT TRANSCRIPTION REGULATOR RGT1-RELATED-RELATED"/>
    <property type="match status" value="1"/>
</dbReference>
<dbReference type="AlphaFoldDB" id="A0A427YAT6"/>
<dbReference type="InterPro" id="IPR007219">
    <property type="entry name" value="XnlR_reg_dom"/>
</dbReference>
<feature type="domain" description="Xylanolytic transcriptional activator regulatory" evidence="3">
    <location>
        <begin position="185"/>
        <end position="419"/>
    </location>
</feature>
<dbReference type="CDD" id="cd12148">
    <property type="entry name" value="fungal_TF_MHR"/>
    <property type="match status" value="1"/>
</dbReference>
<reference evidence="4 5" key="1">
    <citation type="submission" date="2018-11" db="EMBL/GenBank/DDBJ databases">
        <title>Genome sequence of Apiotrichum porosum DSM 27194.</title>
        <authorList>
            <person name="Aliyu H."/>
            <person name="Gorte O."/>
            <person name="Ochsenreither K."/>
        </authorList>
    </citation>
    <scope>NUCLEOTIDE SEQUENCE [LARGE SCALE GENOMIC DNA]</scope>
    <source>
        <strain evidence="4 5">DSM 27194</strain>
    </source>
</reference>
<evidence type="ECO:0000256" key="1">
    <source>
        <dbReference type="ARBA" id="ARBA00023242"/>
    </source>
</evidence>
<dbReference type="Pfam" id="PF04082">
    <property type="entry name" value="Fungal_trans"/>
    <property type="match status" value="1"/>
</dbReference>